<dbReference type="EMBL" id="JAGPXD010000001">
    <property type="protein sequence ID" value="KAH7377073.1"/>
    <property type="molecule type" value="Genomic_DNA"/>
</dbReference>
<protein>
    <submittedName>
        <fullName evidence="2">Uncharacterized protein</fullName>
    </submittedName>
</protein>
<feature type="signal peptide" evidence="1">
    <location>
        <begin position="1"/>
        <end position="18"/>
    </location>
</feature>
<proteinExistence type="predicted"/>
<accession>A0A8K0XAG2</accession>
<dbReference type="OrthoDB" id="4611802at2759"/>
<name>A0A8K0XAG2_9PEZI</name>
<reference evidence="2" key="1">
    <citation type="journal article" date="2021" name="Nat. Commun.">
        <title>Genetic determinants of endophytism in the Arabidopsis root mycobiome.</title>
        <authorList>
            <person name="Mesny F."/>
            <person name="Miyauchi S."/>
            <person name="Thiergart T."/>
            <person name="Pickel B."/>
            <person name="Atanasova L."/>
            <person name="Karlsson M."/>
            <person name="Huettel B."/>
            <person name="Barry K.W."/>
            <person name="Haridas S."/>
            <person name="Chen C."/>
            <person name="Bauer D."/>
            <person name="Andreopoulos W."/>
            <person name="Pangilinan J."/>
            <person name="LaButti K."/>
            <person name="Riley R."/>
            <person name="Lipzen A."/>
            <person name="Clum A."/>
            <person name="Drula E."/>
            <person name="Henrissat B."/>
            <person name="Kohler A."/>
            <person name="Grigoriev I.V."/>
            <person name="Martin F.M."/>
            <person name="Hacquard S."/>
        </authorList>
    </citation>
    <scope>NUCLEOTIDE SEQUENCE</scope>
    <source>
        <strain evidence="2">MPI-CAGE-AT-0016</strain>
    </source>
</reference>
<dbReference type="Proteomes" id="UP000813385">
    <property type="component" value="Unassembled WGS sequence"/>
</dbReference>
<organism evidence="2 3">
    <name type="scientific">Plectosphaerella cucumerina</name>
    <dbReference type="NCBI Taxonomy" id="40658"/>
    <lineage>
        <taxon>Eukaryota</taxon>
        <taxon>Fungi</taxon>
        <taxon>Dikarya</taxon>
        <taxon>Ascomycota</taxon>
        <taxon>Pezizomycotina</taxon>
        <taxon>Sordariomycetes</taxon>
        <taxon>Hypocreomycetidae</taxon>
        <taxon>Glomerellales</taxon>
        <taxon>Plectosphaerellaceae</taxon>
        <taxon>Plectosphaerella</taxon>
    </lineage>
</organism>
<feature type="chain" id="PRO_5035419905" evidence="1">
    <location>
        <begin position="19"/>
        <end position="77"/>
    </location>
</feature>
<gene>
    <name evidence="2" type="ORF">B0T11DRAFT_324916</name>
</gene>
<sequence>MQFTIATVLAAFAAVAMAAPAPSDASAGACTPATYACLDDAAGWQVCNTGGVWVFAGDCPPKTSCHFNPQNQSPYCI</sequence>
<dbReference type="AlphaFoldDB" id="A0A8K0XAG2"/>
<evidence type="ECO:0000256" key="1">
    <source>
        <dbReference type="SAM" id="SignalP"/>
    </source>
</evidence>
<evidence type="ECO:0000313" key="3">
    <source>
        <dbReference type="Proteomes" id="UP000813385"/>
    </source>
</evidence>
<evidence type="ECO:0000313" key="2">
    <source>
        <dbReference type="EMBL" id="KAH7377073.1"/>
    </source>
</evidence>
<keyword evidence="1" id="KW-0732">Signal</keyword>
<comment type="caution">
    <text evidence="2">The sequence shown here is derived from an EMBL/GenBank/DDBJ whole genome shotgun (WGS) entry which is preliminary data.</text>
</comment>
<keyword evidence="3" id="KW-1185">Reference proteome</keyword>